<dbReference type="InterPro" id="IPR035921">
    <property type="entry name" value="F/V-ATP_Csub_sf"/>
</dbReference>
<feature type="transmembrane region" description="Helical" evidence="6">
    <location>
        <begin position="52"/>
        <end position="73"/>
    </location>
</feature>
<sequence>MVVLETQGAMAIAAGIAIFGGALGTAWAQSAIGSSAMGVIAEKPEQATKLIIWLAIPETIVIFGFVVALLLALNTGGA</sequence>
<organism evidence="8 10">
    <name type="scientific">Candidatus Iainarchaeum sp</name>
    <dbReference type="NCBI Taxonomy" id="3101447"/>
    <lineage>
        <taxon>Archaea</taxon>
        <taxon>Candidatus Iainarchaeota</taxon>
        <taxon>Candidatus Iainarchaeia</taxon>
        <taxon>Candidatus Iainarchaeales</taxon>
        <taxon>Candidatus Iainarchaeaceae</taxon>
        <taxon>Candidatus Iainarchaeum</taxon>
    </lineage>
</organism>
<evidence type="ECO:0000256" key="2">
    <source>
        <dbReference type="ARBA" id="ARBA00006704"/>
    </source>
</evidence>
<dbReference type="InterPro" id="IPR002379">
    <property type="entry name" value="ATPase_proteolipid_c-like_dom"/>
</dbReference>
<dbReference type="EMBL" id="JAGVWF010000081">
    <property type="protein sequence ID" value="MBS3059818.1"/>
    <property type="molecule type" value="Genomic_DNA"/>
</dbReference>
<dbReference type="GO" id="GO:0045259">
    <property type="term" value="C:proton-transporting ATP synthase complex"/>
    <property type="evidence" value="ECO:0007669"/>
    <property type="project" value="InterPro"/>
</dbReference>
<dbReference type="Proteomes" id="UP000683213">
    <property type="component" value="Unassembled WGS sequence"/>
</dbReference>
<gene>
    <name evidence="8" type="ORF">HA237_05445</name>
    <name evidence="9" type="ORF">J4224_05350</name>
</gene>
<keyword evidence="3 6" id="KW-0812">Transmembrane</keyword>
<evidence type="ECO:0000256" key="6">
    <source>
        <dbReference type="SAM" id="Phobius"/>
    </source>
</evidence>
<dbReference type="EMBL" id="DUFG01000027">
    <property type="protein sequence ID" value="HIH08782.1"/>
    <property type="molecule type" value="Genomic_DNA"/>
</dbReference>
<comment type="caution">
    <text evidence="8">The sequence shown here is derived from an EMBL/GenBank/DDBJ whole genome shotgun (WGS) entry which is preliminary data.</text>
</comment>
<keyword evidence="4 6" id="KW-1133">Transmembrane helix</keyword>
<dbReference type="GO" id="GO:0015078">
    <property type="term" value="F:proton transmembrane transporter activity"/>
    <property type="evidence" value="ECO:0007669"/>
    <property type="project" value="InterPro"/>
</dbReference>
<evidence type="ECO:0000259" key="7">
    <source>
        <dbReference type="Pfam" id="PF00137"/>
    </source>
</evidence>
<dbReference type="InterPro" id="IPR000454">
    <property type="entry name" value="ATP_synth_F0_csu"/>
</dbReference>
<reference evidence="8" key="1">
    <citation type="journal article" date="2020" name="bioRxiv">
        <title>A rank-normalized archaeal taxonomy based on genome phylogeny resolves widespread incomplete and uneven classifications.</title>
        <authorList>
            <person name="Rinke C."/>
            <person name="Chuvochina M."/>
            <person name="Mussig A.J."/>
            <person name="Chaumeil P.-A."/>
            <person name="Waite D.W."/>
            <person name="Whitman W.B."/>
            <person name="Parks D.H."/>
            <person name="Hugenholtz P."/>
        </authorList>
    </citation>
    <scope>NUCLEOTIDE SEQUENCE</scope>
    <source>
        <strain evidence="8">UBA10011</strain>
    </source>
</reference>
<feature type="domain" description="V-ATPase proteolipid subunit C-like" evidence="7">
    <location>
        <begin position="12"/>
        <end position="71"/>
    </location>
</feature>
<comment type="subcellular location">
    <subcellularLocation>
        <location evidence="1">Membrane</location>
        <topology evidence="1">Multi-pass membrane protein</topology>
    </subcellularLocation>
</comment>
<dbReference type="AlphaFoldDB" id="A0A7J4ITK1"/>
<protein>
    <submittedName>
        <fullName evidence="8">ATPase</fullName>
    </submittedName>
</protein>
<name>A0A7J4ITK1_9ARCH</name>
<evidence type="ECO:0000313" key="8">
    <source>
        <dbReference type="EMBL" id="HIH08782.1"/>
    </source>
</evidence>
<evidence type="ECO:0000313" key="10">
    <source>
        <dbReference type="Proteomes" id="UP000577419"/>
    </source>
</evidence>
<dbReference type="Pfam" id="PF00137">
    <property type="entry name" value="ATP-synt_C"/>
    <property type="match status" value="1"/>
</dbReference>
<dbReference type="PRINTS" id="PR00124">
    <property type="entry name" value="ATPASEC"/>
</dbReference>
<dbReference type="GO" id="GO:0015986">
    <property type="term" value="P:proton motive force-driven ATP synthesis"/>
    <property type="evidence" value="ECO:0007669"/>
    <property type="project" value="InterPro"/>
</dbReference>
<accession>A0A7J4ITK1</accession>
<comment type="similarity">
    <text evidence="2">Belongs to the ATPase C chain family.</text>
</comment>
<keyword evidence="5 6" id="KW-0472">Membrane</keyword>
<evidence type="ECO:0000256" key="5">
    <source>
        <dbReference type="ARBA" id="ARBA00023136"/>
    </source>
</evidence>
<proteinExistence type="inferred from homology"/>
<evidence type="ECO:0000313" key="9">
    <source>
        <dbReference type="EMBL" id="MBS3059818.1"/>
    </source>
</evidence>
<dbReference type="GO" id="GO:0033177">
    <property type="term" value="C:proton-transporting two-sector ATPase complex, proton-transporting domain"/>
    <property type="evidence" value="ECO:0007669"/>
    <property type="project" value="InterPro"/>
</dbReference>
<dbReference type="Proteomes" id="UP000577419">
    <property type="component" value="Unassembled WGS sequence"/>
</dbReference>
<dbReference type="Gene3D" id="1.20.120.610">
    <property type="entry name" value="lithium bound rotor ring of v- atpase"/>
    <property type="match status" value="1"/>
</dbReference>
<evidence type="ECO:0000256" key="3">
    <source>
        <dbReference type="ARBA" id="ARBA00022692"/>
    </source>
</evidence>
<dbReference type="SUPFAM" id="SSF81333">
    <property type="entry name" value="F1F0 ATP synthase subunit C"/>
    <property type="match status" value="1"/>
</dbReference>
<evidence type="ECO:0000256" key="4">
    <source>
        <dbReference type="ARBA" id="ARBA00022989"/>
    </source>
</evidence>
<dbReference type="CDD" id="cd18181">
    <property type="entry name" value="ATP-synt_Vo_Ao_c_TtATPase_like"/>
    <property type="match status" value="1"/>
</dbReference>
<evidence type="ECO:0000256" key="1">
    <source>
        <dbReference type="ARBA" id="ARBA00004141"/>
    </source>
</evidence>
<reference evidence="9" key="2">
    <citation type="submission" date="2021-03" db="EMBL/GenBank/DDBJ databases">
        <authorList>
            <person name="Jaffe A."/>
        </authorList>
    </citation>
    <scope>NUCLEOTIDE SEQUENCE</scope>
    <source>
        <strain evidence="9">RIFCSPHIGHO2_01_FULL_GW2011_AR10_43_9</strain>
    </source>
</reference>
<reference evidence="9" key="3">
    <citation type="submission" date="2021-05" db="EMBL/GenBank/DDBJ databases">
        <title>Protein family content uncovers lineage relationships and bacterial pathway maintenance mechanisms in DPANN archaea.</title>
        <authorList>
            <person name="Castelle C.J."/>
            <person name="Meheust R."/>
            <person name="Jaffe A.L."/>
            <person name="Seitz K."/>
            <person name="Gong X."/>
            <person name="Baker B.J."/>
            <person name="Banfield J.F."/>
        </authorList>
    </citation>
    <scope>NUCLEOTIDE SEQUENCE</scope>
    <source>
        <strain evidence="9">RIFCSPHIGHO2_01_FULL_GW2011_AR10_43_9</strain>
    </source>
</reference>